<feature type="region of interest" description="Disordered" evidence="1">
    <location>
        <begin position="589"/>
        <end position="625"/>
    </location>
</feature>
<protein>
    <submittedName>
        <fullName evidence="2">Uncharacterized protein</fullName>
    </submittedName>
</protein>
<feature type="region of interest" description="Disordered" evidence="1">
    <location>
        <begin position="754"/>
        <end position="792"/>
    </location>
</feature>
<accession>A0ABQ9GNZ6</accession>
<feature type="region of interest" description="Disordered" evidence="1">
    <location>
        <begin position="261"/>
        <end position="287"/>
    </location>
</feature>
<proteinExistence type="predicted"/>
<name>A0ABQ9GNZ6_9NEOP</name>
<dbReference type="PANTHER" id="PTHR46585:SF1">
    <property type="entry name" value="CHROMO DOMAIN-CONTAINING PROTEIN"/>
    <property type="match status" value="1"/>
</dbReference>
<dbReference type="PANTHER" id="PTHR46585">
    <property type="entry name" value="INTEGRASE CORE DOMAIN CONTAINING PROTEIN"/>
    <property type="match status" value="1"/>
</dbReference>
<organism evidence="2 3">
    <name type="scientific">Dryococelus australis</name>
    <dbReference type="NCBI Taxonomy" id="614101"/>
    <lineage>
        <taxon>Eukaryota</taxon>
        <taxon>Metazoa</taxon>
        <taxon>Ecdysozoa</taxon>
        <taxon>Arthropoda</taxon>
        <taxon>Hexapoda</taxon>
        <taxon>Insecta</taxon>
        <taxon>Pterygota</taxon>
        <taxon>Neoptera</taxon>
        <taxon>Polyneoptera</taxon>
        <taxon>Phasmatodea</taxon>
        <taxon>Verophasmatodea</taxon>
        <taxon>Anareolatae</taxon>
        <taxon>Phasmatidae</taxon>
        <taxon>Eurycanthinae</taxon>
        <taxon>Dryococelus</taxon>
    </lineage>
</organism>
<evidence type="ECO:0000313" key="3">
    <source>
        <dbReference type="Proteomes" id="UP001159363"/>
    </source>
</evidence>
<feature type="region of interest" description="Disordered" evidence="1">
    <location>
        <begin position="477"/>
        <end position="503"/>
    </location>
</feature>
<feature type="region of interest" description="Disordered" evidence="1">
    <location>
        <begin position="230"/>
        <end position="249"/>
    </location>
</feature>
<keyword evidence="3" id="KW-1185">Reference proteome</keyword>
<comment type="caution">
    <text evidence="2">The sequence shown here is derived from an EMBL/GenBank/DDBJ whole genome shotgun (WGS) entry which is preliminary data.</text>
</comment>
<sequence length="792" mass="86276">MICDPHNSHVTLASGGGDLSSAINKPARKNFPRRKVIMYGIDDWLKIDLVEMNTDHLKGISGINNGYKYIMTNIDVFFSKYAFATPIKEKTAKNIVNGLECISMKIKPHSIQKLIQKYNINHYSSWNELKASVVSFNYKFDRFFGRRKCSYTTTIAIVNALLRDITIISGIETVYSTTSSDYINAASVDYSFENSYTTAFNIERNWSTTSGIERNWVTTPAARVSTVLSSTLRGTGAPPPASRGTGMPPLELRVSTALSPTSSGIGVLPPVSRVSTPPPSTSRGIGALPPVSVSRVSTELPPALRVEAINLTTTLKSGAGGRVEREGSLAKAVLQQAKNMFWAGGGGGMHSGYKEPLISDKGTCLTMELEGWRGSWSHTLRCALTIFIPSSSASRHADNIAPLHTPLPQHTKPQYNTRAPRPAQLEEGHCTLARAGDEHLYTKTRLGKVKEAARIAESRMEGARVCETQLVASSSHQTALGRASSAARRSSQRSSIAADDQQEVDEQNWNIPMTGQCICFGRNIGALTNLNCLHAHRHDEGSVSRLVSQDESDEMQLRQNCTNHGVYDPRRQPIHLLLQDKKAWRLNLQHSARPSRRSFREKQVASPTGRRSTTKTPQSPARRGDGALVARASVALTASALLSGDELQATAGVLPQWHRVDVPACLRWTICEPTHRICAARASPTLDTSVQGQRTGKAGHFTAIFPLLGGGVTSSALSSFLADFLVPLPPHEESTFIVERGKPTIQREDLALVEEVPPTSRDGSTPWPRETSCPNHLGNRGLNLSSPPCGAI</sequence>
<reference evidence="2 3" key="1">
    <citation type="submission" date="2023-02" db="EMBL/GenBank/DDBJ databases">
        <title>LHISI_Scaffold_Assembly.</title>
        <authorList>
            <person name="Stuart O.P."/>
            <person name="Cleave R."/>
            <person name="Magrath M.J.L."/>
            <person name="Mikheyev A.S."/>
        </authorList>
    </citation>
    <scope>NUCLEOTIDE SEQUENCE [LARGE SCALE GENOMIC DNA]</scope>
    <source>
        <strain evidence="2">Daus_M_001</strain>
        <tissue evidence="2">Leg muscle</tissue>
    </source>
</reference>
<evidence type="ECO:0000256" key="1">
    <source>
        <dbReference type="SAM" id="MobiDB-lite"/>
    </source>
</evidence>
<gene>
    <name evidence="2" type="ORF">PR048_024570</name>
</gene>
<feature type="compositionally biased region" description="Low complexity" evidence="1">
    <location>
        <begin position="482"/>
        <end position="498"/>
    </location>
</feature>
<evidence type="ECO:0000313" key="2">
    <source>
        <dbReference type="EMBL" id="KAJ8873736.1"/>
    </source>
</evidence>
<feature type="compositionally biased region" description="Polar residues" evidence="1">
    <location>
        <begin position="605"/>
        <end position="619"/>
    </location>
</feature>
<dbReference type="Proteomes" id="UP001159363">
    <property type="component" value="Chromosome 9"/>
</dbReference>
<dbReference type="EMBL" id="JARBHB010000010">
    <property type="protein sequence ID" value="KAJ8873736.1"/>
    <property type="molecule type" value="Genomic_DNA"/>
</dbReference>